<evidence type="ECO:0000256" key="12">
    <source>
        <dbReference type="ARBA" id="ARBA00023157"/>
    </source>
</evidence>
<keyword evidence="6 15" id="KW-0349">Heme</keyword>
<feature type="chain" id="PRO_5002939438" description="CFEM domain-containing protein" evidence="17">
    <location>
        <begin position="19"/>
        <end position="121"/>
    </location>
</feature>
<dbReference type="RefSeq" id="XP_002584072.1">
    <property type="nucleotide sequence ID" value="XM_002584026.1"/>
</dbReference>
<dbReference type="PANTHER" id="PTHR37928">
    <property type="entry name" value="CFEM DOMAIN PROTEIN (AFU_ORTHOLOGUE AFUA_6G14090)"/>
    <property type="match status" value="1"/>
</dbReference>
<dbReference type="EMBL" id="CH476617">
    <property type="protein sequence ID" value="EEP79919.1"/>
    <property type="molecule type" value="Genomic_DNA"/>
</dbReference>
<dbReference type="KEGG" id="ure:UREG_04761"/>
<dbReference type="SMART" id="SM00747">
    <property type="entry name" value="CFEM"/>
    <property type="match status" value="1"/>
</dbReference>
<dbReference type="OMA" id="CATDFAC"/>
<dbReference type="GO" id="GO:0098552">
    <property type="term" value="C:side of membrane"/>
    <property type="evidence" value="ECO:0007669"/>
    <property type="project" value="UniProtKB-KW"/>
</dbReference>
<dbReference type="HOGENOM" id="CLU_063084_7_1_1"/>
<evidence type="ECO:0000313" key="20">
    <source>
        <dbReference type="Proteomes" id="UP000002058"/>
    </source>
</evidence>
<dbReference type="GO" id="GO:0005886">
    <property type="term" value="C:plasma membrane"/>
    <property type="evidence" value="ECO:0007669"/>
    <property type="project" value="UniProtKB-SubCell"/>
</dbReference>
<evidence type="ECO:0000256" key="2">
    <source>
        <dbReference type="ARBA" id="ARBA00004613"/>
    </source>
</evidence>
<feature type="domain" description="CFEM" evidence="18">
    <location>
        <begin position="1"/>
        <end position="109"/>
    </location>
</feature>
<feature type="signal peptide" evidence="17">
    <location>
        <begin position="1"/>
        <end position="18"/>
    </location>
</feature>
<evidence type="ECO:0000256" key="3">
    <source>
        <dbReference type="ARBA" id="ARBA00010031"/>
    </source>
</evidence>
<evidence type="ECO:0000256" key="1">
    <source>
        <dbReference type="ARBA" id="ARBA00004609"/>
    </source>
</evidence>
<dbReference type="eggNOG" id="ENOG502SD7M">
    <property type="taxonomic scope" value="Eukaryota"/>
</dbReference>
<keyword evidence="14" id="KW-0449">Lipoprotein</keyword>
<dbReference type="InParanoid" id="C4JUF8"/>
<keyword evidence="11" id="KW-0472">Membrane</keyword>
<keyword evidence="20" id="KW-1185">Reference proteome</keyword>
<evidence type="ECO:0000313" key="19">
    <source>
        <dbReference type="EMBL" id="EEP79919.1"/>
    </source>
</evidence>
<keyword evidence="8 15" id="KW-0479">Metal-binding</keyword>
<evidence type="ECO:0000256" key="7">
    <source>
        <dbReference type="ARBA" id="ARBA00022622"/>
    </source>
</evidence>
<dbReference type="OrthoDB" id="3767534at2759"/>
<sequence>MKFSHALFAFAAAGLASAQLPDIPPCALLCFVDALGNDGCSKLTDFKCHCSKPELPGKITPCVEKSCPDLEARISVSNIVVDQCSKAGVPISIPPVDTRVPTDTTTAAPQPSACIPRRRRA</sequence>
<keyword evidence="13" id="KW-0325">Glycoprotein</keyword>
<accession>C4JUF8</accession>
<evidence type="ECO:0000256" key="5">
    <source>
        <dbReference type="ARBA" id="ARBA00022525"/>
    </source>
</evidence>
<dbReference type="InterPro" id="IPR008427">
    <property type="entry name" value="Extracellular_membr_CFEM_dom"/>
</dbReference>
<dbReference type="GO" id="GO:0005576">
    <property type="term" value="C:extracellular region"/>
    <property type="evidence" value="ECO:0007669"/>
    <property type="project" value="UniProtKB-SubCell"/>
</dbReference>
<keyword evidence="5" id="KW-0964">Secreted</keyword>
<dbReference type="VEuPathDB" id="FungiDB:UREG_04761"/>
<evidence type="ECO:0000256" key="6">
    <source>
        <dbReference type="ARBA" id="ARBA00022617"/>
    </source>
</evidence>
<keyword evidence="12" id="KW-1015">Disulfide bond</keyword>
<evidence type="ECO:0000256" key="14">
    <source>
        <dbReference type="ARBA" id="ARBA00023288"/>
    </source>
</evidence>
<dbReference type="Proteomes" id="UP000002058">
    <property type="component" value="Unassembled WGS sequence"/>
</dbReference>
<dbReference type="Pfam" id="PF05730">
    <property type="entry name" value="CFEM"/>
    <property type="match status" value="1"/>
</dbReference>
<dbReference type="GO" id="GO:0046872">
    <property type="term" value="F:metal ion binding"/>
    <property type="evidence" value="ECO:0007669"/>
    <property type="project" value="UniProtKB-UniRule"/>
</dbReference>
<dbReference type="AlphaFoldDB" id="C4JUF8"/>
<dbReference type="PROSITE" id="PS52012">
    <property type="entry name" value="CFEM"/>
    <property type="match status" value="1"/>
</dbReference>
<keyword evidence="7" id="KW-0336">GPI-anchor</keyword>
<evidence type="ECO:0000256" key="10">
    <source>
        <dbReference type="ARBA" id="ARBA00023004"/>
    </source>
</evidence>
<evidence type="ECO:0000256" key="4">
    <source>
        <dbReference type="ARBA" id="ARBA00022475"/>
    </source>
</evidence>
<feature type="compositionally biased region" description="Low complexity" evidence="16">
    <location>
        <begin position="95"/>
        <end position="109"/>
    </location>
</feature>
<dbReference type="STRING" id="336963.C4JUF8"/>
<reference evidence="20" key="1">
    <citation type="journal article" date="2009" name="Genome Res.">
        <title>Comparative genomic analyses of the human fungal pathogens Coccidioides and their relatives.</title>
        <authorList>
            <person name="Sharpton T.J."/>
            <person name="Stajich J.E."/>
            <person name="Rounsley S.D."/>
            <person name="Gardner M.J."/>
            <person name="Wortman J.R."/>
            <person name="Jordar V.S."/>
            <person name="Maiti R."/>
            <person name="Kodira C.D."/>
            <person name="Neafsey D.E."/>
            <person name="Zeng Q."/>
            <person name="Hung C.-Y."/>
            <person name="McMahan C."/>
            <person name="Muszewska A."/>
            <person name="Grynberg M."/>
            <person name="Mandel M.A."/>
            <person name="Kellner E.M."/>
            <person name="Barker B.M."/>
            <person name="Galgiani J.N."/>
            <person name="Orbach M.J."/>
            <person name="Kirkland T.N."/>
            <person name="Cole G.T."/>
            <person name="Henn M.R."/>
            <person name="Birren B.W."/>
            <person name="Taylor J.W."/>
        </authorList>
    </citation>
    <scope>NUCLEOTIDE SEQUENCE [LARGE SCALE GENOMIC DNA]</scope>
    <source>
        <strain evidence="20">UAMH 1704</strain>
    </source>
</reference>
<name>C4JUF8_UNCRE</name>
<evidence type="ECO:0000256" key="8">
    <source>
        <dbReference type="ARBA" id="ARBA00022723"/>
    </source>
</evidence>
<comment type="subcellular location">
    <subcellularLocation>
        <location evidence="1">Cell membrane</location>
        <topology evidence="1">Lipid-anchor</topology>
        <topology evidence="1">GPI-anchor</topology>
    </subcellularLocation>
    <subcellularLocation>
        <location evidence="2">Secreted</location>
    </subcellularLocation>
</comment>
<keyword evidence="9 17" id="KW-0732">Signal</keyword>
<comment type="similarity">
    <text evidence="3">Belongs to the RBT5 family.</text>
</comment>
<feature type="region of interest" description="Disordered" evidence="16">
    <location>
        <begin position="95"/>
        <end position="121"/>
    </location>
</feature>
<keyword evidence="4" id="KW-1003">Cell membrane</keyword>
<feature type="binding site" description="axial binding residue" evidence="15">
    <location>
        <position position="45"/>
    </location>
    <ligand>
        <name>heme</name>
        <dbReference type="ChEBI" id="CHEBI:30413"/>
    </ligand>
    <ligandPart>
        <name>Fe</name>
        <dbReference type="ChEBI" id="CHEBI:18248"/>
    </ligandPart>
</feature>
<gene>
    <name evidence="19" type="ORF">UREG_04761</name>
</gene>
<dbReference type="PANTHER" id="PTHR37928:SF2">
    <property type="entry name" value="GPI ANCHORED CFEM DOMAIN PROTEIN (AFU_ORTHOLOGUE AFUA_6G10580)"/>
    <property type="match status" value="1"/>
</dbReference>
<evidence type="ECO:0000256" key="13">
    <source>
        <dbReference type="ARBA" id="ARBA00023180"/>
    </source>
</evidence>
<evidence type="ECO:0000256" key="17">
    <source>
        <dbReference type="SAM" id="SignalP"/>
    </source>
</evidence>
<protein>
    <recommendedName>
        <fullName evidence="18">CFEM domain-containing protein</fullName>
    </recommendedName>
</protein>
<keyword evidence="10 15" id="KW-0408">Iron</keyword>
<evidence type="ECO:0000256" key="11">
    <source>
        <dbReference type="ARBA" id="ARBA00023136"/>
    </source>
</evidence>
<evidence type="ECO:0000256" key="16">
    <source>
        <dbReference type="SAM" id="MobiDB-lite"/>
    </source>
</evidence>
<dbReference type="GeneID" id="8440098"/>
<comment type="caution">
    <text evidence="15">Lacks conserved residue(s) required for the propagation of feature annotation.</text>
</comment>
<organism evidence="19 20">
    <name type="scientific">Uncinocarpus reesii (strain UAMH 1704)</name>
    <dbReference type="NCBI Taxonomy" id="336963"/>
    <lineage>
        <taxon>Eukaryota</taxon>
        <taxon>Fungi</taxon>
        <taxon>Dikarya</taxon>
        <taxon>Ascomycota</taxon>
        <taxon>Pezizomycotina</taxon>
        <taxon>Eurotiomycetes</taxon>
        <taxon>Eurotiomycetidae</taxon>
        <taxon>Onygenales</taxon>
        <taxon>Onygenaceae</taxon>
        <taxon>Uncinocarpus</taxon>
    </lineage>
</organism>
<proteinExistence type="inferred from homology"/>
<evidence type="ECO:0000259" key="18">
    <source>
        <dbReference type="PROSITE" id="PS52012"/>
    </source>
</evidence>
<dbReference type="InterPro" id="IPR051735">
    <property type="entry name" value="CFEM_domain"/>
</dbReference>
<evidence type="ECO:0000256" key="9">
    <source>
        <dbReference type="ARBA" id="ARBA00022729"/>
    </source>
</evidence>
<evidence type="ECO:0000256" key="15">
    <source>
        <dbReference type="PROSITE-ProRule" id="PRU01356"/>
    </source>
</evidence>